<dbReference type="OrthoDB" id="9810372at2"/>
<dbReference type="PANTHER" id="PTHR18964">
    <property type="entry name" value="ROK (REPRESSOR, ORF, KINASE) FAMILY"/>
    <property type="match status" value="1"/>
</dbReference>
<keyword evidence="2" id="KW-0418">Kinase</keyword>
<dbReference type="GO" id="GO:0016301">
    <property type="term" value="F:kinase activity"/>
    <property type="evidence" value="ECO:0007669"/>
    <property type="project" value="UniProtKB-KW"/>
</dbReference>
<evidence type="ECO:0000313" key="2">
    <source>
        <dbReference type="EMBL" id="SFE68676.1"/>
    </source>
</evidence>
<gene>
    <name evidence="3" type="ORF">DET52_102263</name>
    <name evidence="2" type="ORF">SAMN05216283_101756</name>
</gene>
<reference evidence="2 4" key="1">
    <citation type="submission" date="2016-10" db="EMBL/GenBank/DDBJ databases">
        <authorList>
            <person name="de Groot N.N."/>
        </authorList>
    </citation>
    <scope>NUCLEOTIDE SEQUENCE [LARGE SCALE GENOMIC DNA]</scope>
    <source>
        <strain evidence="2 4">CGMCC 1.9156</strain>
    </source>
</reference>
<comment type="similarity">
    <text evidence="1">Belongs to the ROK (NagC/XylR) family.</text>
</comment>
<evidence type="ECO:0000313" key="4">
    <source>
        <dbReference type="Proteomes" id="UP000198964"/>
    </source>
</evidence>
<keyword evidence="2" id="KW-0808">Transferase</keyword>
<reference evidence="3 5" key="2">
    <citation type="submission" date="2019-03" db="EMBL/GenBank/DDBJ databases">
        <title>Freshwater and sediment microbial communities from various areas in North America, analyzing microbe dynamics in response to fracking.</title>
        <authorList>
            <person name="Lamendella R."/>
        </authorList>
    </citation>
    <scope>NUCLEOTIDE SEQUENCE [LARGE SCALE GENOMIC DNA]</scope>
    <source>
        <strain evidence="3 5">114D</strain>
    </source>
</reference>
<evidence type="ECO:0000256" key="1">
    <source>
        <dbReference type="ARBA" id="ARBA00006479"/>
    </source>
</evidence>
<dbReference type="Proteomes" id="UP000198964">
    <property type="component" value="Unassembled WGS sequence"/>
</dbReference>
<dbReference type="PANTHER" id="PTHR18964:SF149">
    <property type="entry name" value="BIFUNCTIONAL UDP-N-ACETYLGLUCOSAMINE 2-EPIMERASE_N-ACETYLMANNOSAMINE KINASE"/>
    <property type="match status" value="1"/>
</dbReference>
<organism evidence="2 4">
    <name type="scientific">Sunxiuqinia elliptica</name>
    <dbReference type="NCBI Taxonomy" id="655355"/>
    <lineage>
        <taxon>Bacteria</taxon>
        <taxon>Pseudomonadati</taxon>
        <taxon>Bacteroidota</taxon>
        <taxon>Bacteroidia</taxon>
        <taxon>Marinilabiliales</taxon>
        <taxon>Prolixibacteraceae</taxon>
        <taxon>Sunxiuqinia</taxon>
    </lineage>
</organism>
<dbReference type="EMBL" id="SNWI01000002">
    <property type="protein sequence ID" value="TDO03925.1"/>
    <property type="molecule type" value="Genomic_DNA"/>
</dbReference>
<evidence type="ECO:0000313" key="5">
    <source>
        <dbReference type="Proteomes" id="UP000294848"/>
    </source>
</evidence>
<protein>
    <submittedName>
        <fullName evidence="2">Glucokinase</fullName>
    </submittedName>
</protein>
<name>A0A1I2CK37_9BACT</name>
<sequence>MKIIGVDIGGTKISAALIYNKQIIKEHSAPTPAEAEKEVVVQAIGDVIQQVYDDEILGIGIGVPGLVDLETNEVLDVTNIPSWDRVPLKKWLEERFQKPVYVNNDANCFAVGEKHFGKGQNLDNFVGIALGTGLGAGIITNAHLYSGRYCGAGEFGTIYYRDKTVEAYASGQFFKDQNLQGKELAEKAEQGDPEAIRQFNELGEHIGRAIANVLFALAPEAIILGGSVSKSYHLFEAGMHSVLTNEFPFQRLYQSLKIEVSDLDNSAVLGASSLVMDAMN</sequence>
<accession>A0A1I2CK37</accession>
<evidence type="ECO:0000313" key="3">
    <source>
        <dbReference type="EMBL" id="TDO03925.1"/>
    </source>
</evidence>
<dbReference type="STRING" id="655355.SAMN05216283_101756"/>
<dbReference type="EMBL" id="FONW01000001">
    <property type="protein sequence ID" value="SFE68676.1"/>
    <property type="molecule type" value="Genomic_DNA"/>
</dbReference>
<dbReference type="Pfam" id="PF00480">
    <property type="entry name" value="ROK"/>
    <property type="match status" value="1"/>
</dbReference>
<dbReference type="AlphaFoldDB" id="A0A1I2CK37"/>
<keyword evidence="4" id="KW-1185">Reference proteome</keyword>
<dbReference type="InterPro" id="IPR000600">
    <property type="entry name" value="ROK"/>
</dbReference>
<dbReference type="RefSeq" id="WP_093918464.1">
    <property type="nucleotide sequence ID" value="NZ_FONW01000001.1"/>
</dbReference>
<dbReference type="Gene3D" id="3.30.420.40">
    <property type="match status" value="2"/>
</dbReference>
<dbReference type="SUPFAM" id="SSF53067">
    <property type="entry name" value="Actin-like ATPase domain"/>
    <property type="match status" value="1"/>
</dbReference>
<proteinExistence type="inferred from homology"/>
<dbReference type="InterPro" id="IPR043129">
    <property type="entry name" value="ATPase_NBD"/>
</dbReference>
<dbReference type="Proteomes" id="UP000294848">
    <property type="component" value="Unassembled WGS sequence"/>
</dbReference>